<organism evidence="1 2">
    <name type="scientific">Pseudomonas grimontii</name>
    <dbReference type="NCBI Taxonomy" id="129847"/>
    <lineage>
        <taxon>Bacteria</taxon>
        <taxon>Pseudomonadati</taxon>
        <taxon>Pseudomonadota</taxon>
        <taxon>Gammaproteobacteria</taxon>
        <taxon>Pseudomonadales</taxon>
        <taxon>Pseudomonadaceae</taxon>
        <taxon>Pseudomonas</taxon>
    </lineage>
</organism>
<reference evidence="1 2" key="1">
    <citation type="submission" date="2016-10" db="EMBL/GenBank/DDBJ databases">
        <authorList>
            <person name="Varghese N."/>
            <person name="Submissions S."/>
        </authorList>
    </citation>
    <scope>NUCLEOTIDE SEQUENCE [LARGE SCALE GENOMIC DNA]</scope>
    <source>
        <strain evidence="1 2">BS2976</strain>
    </source>
</reference>
<accession>A0ABY0TRY1</accession>
<dbReference type="EMBL" id="FNKM01000002">
    <property type="protein sequence ID" value="SDR05443.1"/>
    <property type="molecule type" value="Genomic_DNA"/>
</dbReference>
<name>A0ABY0TRY1_9PSED</name>
<comment type="caution">
    <text evidence="1">The sequence shown here is derived from an EMBL/GenBank/DDBJ whole genome shotgun (WGS) entry which is preliminary data.</text>
</comment>
<sequence>MANSHYRYLWLAIFLTDGSFNRFFIHIKYA</sequence>
<gene>
    <name evidence="1" type="ORF">SAMN04490186_3111</name>
</gene>
<dbReference type="Proteomes" id="UP000198740">
    <property type="component" value="Unassembled WGS sequence"/>
</dbReference>
<protein>
    <submittedName>
        <fullName evidence="1">Uncharacterized protein</fullName>
    </submittedName>
</protein>
<keyword evidence="2" id="KW-1185">Reference proteome</keyword>
<evidence type="ECO:0000313" key="1">
    <source>
        <dbReference type="EMBL" id="SDR05443.1"/>
    </source>
</evidence>
<evidence type="ECO:0000313" key="2">
    <source>
        <dbReference type="Proteomes" id="UP000198740"/>
    </source>
</evidence>
<proteinExistence type="predicted"/>